<evidence type="ECO:0000313" key="1">
    <source>
        <dbReference type="EMBL" id="AKE51466.1"/>
    </source>
</evidence>
<dbReference type="EMBL" id="CP010975">
    <property type="protein sequence ID" value="AKE51466.1"/>
    <property type="molecule type" value="Genomic_DNA"/>
</dbReference>
<dbReference type="SUPFAM" id="SSF55909">
    <property type="entry name" value="Pentein"/>
    <property type="match status" value="1"/>
</dbReference>
<dbReference type="AlphaFoldDB" id="A0A0F6RBU3"/>
<dbReference type="NCBIfam" id="NF046062">
    <property type="entry name" value="citrull_CtlX"/>
    <property type="match status" value="1"/>
</dbReference>
<dbReference type="PATRIC" id="fig|914150.5.peg.488"/>
<evidence type="ECO:0000313" key="2">
    <source>
        <dbReference type="Proteomes" id="UP000034071"/>
    </source>
</evidence>
<reference evidence="1 2" key="1">
    <citation type="submission" date="2015-02" db="EMBL/GenBank/DDBJ databases">
        <title>Complete genome sequence of Kangiella geojedonensis strain YCS-5T.</title>
        <authorList>
            <person name="Kim K.M."/>
        </authorList>
    </citation>
    <scope>NUCLEOTIDE SEQUENCE [LARGE SCALE GENOMIC DNA]</scope>
    <source>
        <strain evidence="1 2">YCS-5</strain>
    </source>
</reference>
<dbReference type="Proteomes" id="UP000034071">
    <property type="component" value="Chromosome"/>
</dbReference>
<dbReference type="HOGENOM" id="CLU_077407_0_0_6"/>
<dbReference type="PANTHER" id="PTHR43224:SF1">
    <property type="entry name" value="AMIDINOTRANSFERASE"/>
    <property type="match status" value="1"/>
</dbReference>
<dbReference type="Pfam" id="PF19420">
    <property type="entry name" value="DDAH_eukar"/>
    <property type="match status" value="1"/>
</dbReference>
<dbReference type="PIRSF" id="PIRSF028188">
    <property type="entry name" value="Amdntrnsf_FN0238"/>
    <property type="match status" value="1"/>
</dbReference>
<dbReference type="KEGG" id="kge:TQ33_0482"/>
<dbReference type="PANTHER" id="PTHR43224">
    <property type="entry name" value="AMIDINOTRANSFERASE"/>
    <property type="match status" value="1"/>
</dbReference>
<accession>A0A0F6RBU3</accession>
<dbReference type="RefSeq" id="WP_046560658.1">
    <property type="nucleotide sequence ID" value="NZ_CP010975.1"/>
</dbReference>
<dbReference type="GO" id="GO:0016740">
    <property type="term" value="F:transferase activity"/>
    <property type="evidence" value="ECO:0007669"/>
    <property type="project" value="UniProtKB-KW"/>
</dbReference>
<proteinExistence type="predicted"/>
<keyword evidence="1" id="KW-0808">Transferase</keyword>
<dbReference type="Gene3D" id="3.75.10.10">
    <property type="entry name" value="L-arginine/glycine Amidinotransferase, Chain A"/>
    <property type="match status" value="1"/>
</dbReference>
<protein>
    <submittedName>
        <fullName evidence="1">Amidinotransferase</fullName>
    </submittedName>
</protein>
<name>A0A0F6RBU3_9GAMM</name>
<dbReference type="OrthoDB" id="9788268at2"/>
<gene>
    <name evidence="1" type="ORF">TQ33_0482</name>
</gene>
<organism evidence="1 2">
    <name type="scientific">Kangiella geojedonensis</name>
    <dbReference type="NCBI Taxonomy" id="914150"/>
    <lineage>
        <taxon>Bacteria</taxon>
        <taxon>Pseudomonadati</taxon>
        <taxon>Pseudomonadota</taxon>
        <taxon>Gammaproteobacteria</taxon>
        <taxon>Kangiellales</taxon>
        <taxon>Kangiellaceae</taxon>
        <taxon>Kangiella</taxon>
    </lineage>
</organism>
<dbReference type="InterPro" id="IPR014541">
    <property type="entry name" value="Amdntrnsf_FN0238"/>
</dbReference>
<sequence length="308" mass="35052">MSHTTSSIIMVPPVDFCFNQETAQDNEFQHKIDQPHYVVKESALEEFTLMVNQLRDNHIEVLLLNKHHGDTEMPDAVFPNNWFCTRHNGEIDIFPMKTPNRRAEARPEALKKLLIHNGYQITAINHKQDSDSAFLEGTGAMIFDHRHTKTYAALSERCDAHLLTSYNQERGYETVSFNSSSSKGKPFYHTNVMMSVGEQFAVICLDSIKDPQQRATVENHLKQDQKQIIDISLEQAEKSFCANLIQLRNLRNEPLIVLSESAYHGFTKEQRQQLAAHGKLIACDIHTIETVGGGSARCMIAENFLPKQ</sequence>
<keyword evidence="2" id="KW-1185">Reference proteome</keyword>